<organism evidence="7 8">
    <name type="scientific">Streptococcus urinalis 2285-97</name>
    <dbReference type="NCBI Taxonomy" id="764291"/>
    <lineage>
        <taxon>Bacteria</taxon>
        <taxon>Bacillati</taxon>
        <taxon>Bacillota</taxon>
        <taxon>Bacilli</taxon>
        <taxon>Lactobacillales</taxon>
        <taxon>Streptococcaceae</taxon>
        <taxon>Streptococcus</taxon>
    </lineage>
</organism>
<feature type="transmembrane region" description="Helical" evidence="6">
    <location>
        <begin position="63"/>
        <end position="84"/>
    </location>
</feature>
<comment type="caution">
    <text evidence="7">The sequence shown here is derived from an EMBL/GenBank/DDBJ whole genome shotgun (WGS) entry which is preliminary data.</text>
</comment>
<gene>
    <name evidence="6" type="primary">mntH</name>
    <name evidence="7" type="ORF">STRUR_2056</name>
</gene>
<dbReference type="NCBIfam" id="TIGR01197">
    <property type="entry name" value="nramp"/>
    <property type="match status" value="1"/>
</dbReference>
<evidence type="ECO:0000313" key="8">
    <source>
        <dbReference type="Proteomes" id="UP000005388"/>
    </source>
</evidence>
<keyword evidence="6" id="KW-0769">Symport</keyword>
<dbReference type="InterPro" id="IPR001046">
    <property type="entry name" value="NRAMP_fam"/>
</dbReference>
<keyword evidence="4 6" id="KW-1133">Transmembrane helix</keyword>
<comment type="function">
    <text evidence="6">H(+)-stimulated, divalent metal cation uptake system.</text>
</comment>
<dbReference type="EMBL" id="AEUZ02000001">
    <property type="protein sequence ID" value="EHJ55749.1"/>
    <property type="molecule type" value="Genomic_DNA"/>
</dbReference>
<keyword evidence="5 6" id="KW-0472">Membrane</keyword>
<keyword evidence="2 6" id="KW-0813">Transport</keyword>
<dbReference type="AlphaFoldDB" id="G5KEB8"/>
<feature type="transmembrane region" description="Helical" evidence="6">
    <location>
        <begin position="368"/>
        <end position="386"/>
    </location>
</feature>
<dbReference type="STRING" id="764291.STRUR_2056"/>
<dbReference type="GO" id="GO:0015293">
    <property type="term" value="F:symporter activity"/>
    <property type="evidence" value="ECO:0007669"/>
    <property type="project" value="UniProtKB-UniRule"/>
</dbReference>
<dbReference type="GO" id="GO:0046872">
    <property type="term" value="F:metal ion binding"/>
    <property type="evidence" value="ECO:0007669"/>
    <property type="project" value="UniProtKB-UniRule"/>
</dbReference>
<feature type="transmembrane region" description="Helical" evidence="6">
    <location>
        <begin position="141"/>
        <end position="161"/>
    </location>
</feature>
<dbReference type="NCBIfam" id="NF001923">
    <property type="entry name" value="PRK00701.1"/>
    <property type="match status" value="1"/>
</dbReference>
<dbReference type="GO" id="GO:0005384">
    <property type="term" value="F:manganese ion transmembrane transporter activity"/>
    <property type="evidence" value="ECO:0007669"/>
    <property type="project" value="TreeGrafter"/>
</dbReference>
<feature type="transmembrane region" description="Helical" evidence="6">
    <location>
        <begin position="475"/>
        <end position="498"/>
    </location>
</feature>
<dbReference type="Proteomes" id="UP000005388">
    <property type="component" value="Unassembled WGS sequence"/>
</dbReference>
<keyword evidence="8" id="KW-1185">Reference proteome</keyword>
<proteinExistence type="inferred from homology"/>
<dbReference type="HAMAP" id="MF_00221">
    <property type="entry name" value="NRAMP"/>
    <property type="match status" value="1"/>
</dbReference>
<comment type="caution">
    <text evidence="6">Lacks conserved residue(s) required for the propagation of feature annotation.</text>
</comment>
<sequence>MANYHKSNQIKTSLEEINSSVAIPQNMSFWKTLFLYSGPGALVAVGYMDPGNWSTSITGGQNFQYTLMSVILLSSLVAMLLQYLSAKLGIVSQMDLAQAIRSRTSKRLGIILWIITEMAIMATDIAEVIGGAIALNLLFRIPLTIAVLITILDVFLLLLLMKIGVRKIEALVVALILVIFAVFSYQVILSHPDWSAVFQGLIPSGKAFASYPSVSGQVPLTGALGIIGATVMPHNLYLHSSIVQSRQIDRDNPKEIARALRFLTLDSNIQLTMAFFVNCLLLIVGVSVFKAGSVKDPSFLGLYEALSNPHMMSNTLLSQIASSGALSVLFAIALLASGQNSTITGTLTGQIIMEGYIHLKLPAWLRRLITRLLSVLPVMICVLITSSQGVVKENIAVNQLMINSQVFLAFALPFSIIPLLLFTGDESVMGKTFKNNTWINGLGWFSVIVLTFLNLKGLPDQIASFFGEKLSHREVVLSHVISSGLIILIVILLAWLIFDLVKGKN</sequence>
<dbReference type="GO" id="GO:0005886">
    <property type="term" value="C:plasma membrane"/>
    <property type="evidence" value="ECO:0007669"/>
    <property type="project" value="UniProtKB-SubCell"/>
</dbReference>
<accession>G5KEB8</accession>
<dbReference type="GO" id="GO:0034755">
    <property type="term" value="P:iron ion transmembrane transport"/>
    <property type="evidence" value="ECO:0007669"/>
    <property type="project" value="TreeGrafter"/>
</dbReference>
<evidence type="ECO:0000313" key="7">
    <source>
        <dbReference type="EMBL" id="EHJ55749.1"/>
    </source>
</evidence>
<evidence type="ECO:0000256" key="5">
    <source>
        <dbReference type="ARBA" id="ARBA00023136"/>
    </source>
</evidence>
<dbReference type="RefSeq" id="WP_006738538.1">
    <property type="nucleotide sequence ID" value="NZ_AEUZ02000001.1"/>
</dbReference>
<evidence type="ECO:0000256" key="3">
    <source>
        <dbReference type="ARBA" id="ARBA00022692"/>
    </source>
</evidence>
<dbReference type="NCBIfam" id="NF037982">
    <property type="entry name" value="Nramp_1"/>
    <property type="match status" value="1"/>
</dbReference>
<comment type="subcellular location">
    <subcellularLocation>
        <location evidence="6">Cell membrane</location>
        <topology evidence="6">Multi-pass membrane protein</topology>
    </subcellularLocation>
    <subcellularLocation>
        <location evidence="1">Membrane</location>
        <topology evidence="1">Multi-pass membrane protein</topology>
    </subcellularLocation>
</comment>
<dbReference type="PANTHER" id="PTHR11706">
    <property type="entry name" value="SOLUTE CARRIER PROTEIN FAMILY 11 MEMBER"/>
    <property type="match status" value="1"/>
</dbReference>
<feature type="transmembrane region" description="Helical" evidence="6">
    <location>
        <begin position="29"/>
        <end position="48"/>
    </location>
</feature>
<keyword evidence="3 6" id="KW-0812">Transmembrane</keyword>
<feature type="transmembrane region" description="Helical" evidence="6">
    <location>
        <begin position="436"/>
        <end position="455"/>
    </location>
</feature>
<evidence type="ECO:0000256" key="4">
    <source>
        <dbReference type="ARBA" id="ARBA00022989"/>
    </source>
</evidence>
<dbReference type="eggNOG" id="COG1914">
    <property type="taxonomic scope" value="Bacteria"/>
</dbReference>
<dbReference type="Pfam" id="PF01566">
    <property type="entry name" value="Nramp"/>
    <property type="match status" value="1"/>
</dbReference>
<feature type="transmembrane region" description="Helical" evidence="6">
    <location>
        <begin position="110"/>
        <end position="135"/>
    </location>
</feature>
<dbReference type="GO" id="GO:0015086">
    <property type="term" value="F:cadmium ion transmembrane transporter activity"/>
    <property type="evidence" value="ECO:0007669"/>
    <property type="project" value="TreeGrafter"/>
</dbReference>
<protein>
    <recommendedName>
        <fullName evidence="6">Divalent metal cation transporter MntH</fullName>
    </recommendedName>
</protein>
<evidence type="ECO:0000256" key="2">
    <source>
        <dbReference type="ARBA" id="ARBA00022448"/>
    </source>
</evidence>
<evidence type="ECO:0000256" key="6">
    <source>
        <dbReference type="HAMAP-Rule" id="MF_00221"/>
    </source>
</evidence>
<dbReference type="PANTHER" id="PTHR11706:SF33">
    <property type="entry name" value="NATURAL RESISTANCE-ASSOCIATED MACROPHAGE PROTEIN 2"/>
    <property type="match status" value="1"/>
</dbReference>
<reference evidence="7 8" key="1">
    <citation type="journal article" date="2014" name="Int. J. Syst. Evol. Microbiol.">
        <title>Phylogenomics and the dynamic genome evolution of the genus Streptococcus.</title>
        <authorList>
            <consortium name="The Broad Institute Genome Sequencing Platform"/>
            <person name="Richards V.P."/>
            <person name="Palmer S.R."/>
            <person name="Pavinski Bitar P.D."/>
            <person name="Qin X."/>
            <person name="Weinstock G.M."/>
            <person name="Highlander S.K."/>
            <person name="Town C.D."/>
            <person name="Burne R.A."/>
            <person name="Stanhope M.J."/>
        </authorList>
    </citation>
    <scope>NUCLEOTIDE SEQUENCE [LARGE SCALE GENOMIC DNA]</scope>
    <source>
        <strain evidence="7 8">2285-97</strain>
    </source>
</reference>
<comment type="similarity">
    <text evidence="6">Belongs to the NRAMP family.</text>
</comment>
<dbReference type="PRINTS" id="PR00447">
    <property type="entry name" value="NATRESASSCMP"/>
</dbReference>
<feature type="transmembrane region" description="Helical" evidence="6">
    <location>
        <begin position="406"/>
        <end position="424"/>
    </location>
</feature>
<feature type="transmembrane region" description="Helical" evidence="6">
    <location>
        <begin position="271"/>
        <end position="289"/>
    </location>
</feature>
<name>G5KEB8_9STRE</name>
<feature type="transmembrane region" description="Helical" evidence="6">
    <location>
        <begin position="316"/>
        <end position="336"/>
    </location>
</feature>
<keyword evidence="6" id="KW-1003">Cell membrane</keyword>
<feature type="transmembrane region" description="Helical" evidence="6">
    <location>
        <begin position="168"/>
        <end position="188"/>
    </location>
</feature>
<evidence type="ECO:0000256" key="1">
    <source>
        <dbReference type="ARBA" id="ARBA00004141"/>
    </source>
</evidence>
<keyword evidence="6" id="KW-0406">Ion transport</keyword>
<feature type="transmembrane region" description="Helical" evidence="6">
    <location>
        <begin position="218"/>
        <end position="238"/>
    </location>
</feature>